<keyword evidence="3" id="KW-1185">Reference proteome</keyword>
<organism evidence="2 3">
    <name type="scientific">Lysobacter korlensis</name>
    <dbReference type="NCBI Taxonomy" id="553636"/>
    <lineage>
        <taxon>Bacteria</taxon>
        <taxon>Pseudomonadati</taxon>
        <taxon>Pseudomonadota</taxon>
        <taxon>Gammaproteobacteria</taxon>
        <taxon>Lysobacterales</taxon>
        <taxon>Lysobacteraceae</taxon>
        <taxon>Lysobacter</taxon>
    </lineage>
</organism>
<comment type="caution">
    <text evidence="2">The sequence shown here is derived from an EMBL/GenBank/DDBJ whole genome shotgun (WGS) entry which is preliminary data.</text>
</comment>
<reference evidence="2 3" key="1">
    <citation type="submission" date="2024-09" db="EMBL/GenBank/DDBJ databases">
        <authorList>
            <person name="Sun Q."/>
            <person name="Mori K."/>
        </authorList>
    </citation>
    <scope>NUCLEOTIDE SEQUENCE [LARGE SCALE GENOMIC DNA]</scope>
    <source>
        <strain evidence="2 3">KCTC 23076</strain>
    </source>
</reference>
<proteinExistence type="predicted"/>
<dbReference type="CDD" id="cd02440">
    <property type="entry name" value="AdoMet_MTases"/>
    <property type="match status" value="1"/>
</dbReference>
<evidence type="ECO:0000313" key="3">
    <source>
        <dbReference type="Proteomes" id="UP001589896"/>
    </source>
</evidence>
<dbReference type="PANTHER" id="PTHR43861">
    <property type="entry name" value="TRANS-ACONITATE 2-METHYLTRANSFERASE-RELATED"/>
    <property type="match status" value="1"/>
</dbReference>
<dbReference type="Pfam" id="PF13847">
    <property type="entry name" value="Methyltransf_31"/>
    <property type="match status" value="1"/>
</dbReference>
<evidence type="ECO:0000259" key="1">
    <source>
        <dbReference type="Pfam" id="PF13847"/>
    </source>
</evidence>
<dbReference type="RefSeq" id="WP_386668151.1">
    <property type="nucleotide sequence ID" value="NZ_JBHLTG010000002.1"/>
</dbReference>
<evidence type="ECO:0000313" key="2">
    <source>
        <dbReference type="EMBL" id="MFC0678364.1"/>
    </source>
</evidence>
<dbReference type="SUPFAM" id="SSF53335">
    <property type="entry name" value="S-adenosyl-L-methionine-dependent methyltransferases"/>
    <property type="match status" value="1"/>
</dbReference>
<accession>A0ABV6RMZ4</accession>
<name>A0ABV6RMZ4_9GAMM</name>
<gene>
    <name evidence="2" type="ORF">ACFFGH_10985</name>
</gene>
<keyword evidence="2" id="KW-0808">Transferase</keyword>
<dbReference type="InterPro" id="IPR025714">
    <property type="entry name" value="Methyltranfer_dom"/>
</dbReference>
<dbReference type="GO" id="GO:0008168">
    <property type="term" value="F:methyltransferase activity"/>
    <property type="evidence" value="ECO:0007669"/>
    <property type="project" value="UniProtKB-KW"/>
</dbReference>
<dbReference type="Gene3D" id="3.40.50.150">
    <property type="entry name" value="Vaccinia Virus protein VP39"/>
    <property type="match status" value="1"/>
</dbReference>
<dbReference type="Proteomes" id="UP001589896">
    <property type="component" value="Unassembled WGS sequence"/>
</dbReference>
<dbReference type="EMBL" id="JBHLTG010000002">
    <property type="protein sequence ID" value="MFC0678364.1"/>
    <property type="molecule type" value="Genomic_DNA"/>
</dbReference>
<dbReference type="InterPro" id="IPR029063">
    <property type="entry name" value="SAM-dependent_MTases_sf"/>
</dbReference>
<feature type="domain" description="Methyltransferase" evidence="1">
    <location>
        <begin position="36"/>
        <end position="143"/>
    </location>
</feature>
<sequence length="267" mass="29259">MTRESYTHGHHPSVVRSHSWRTVENSASYLADALVPGASVLDVGCGPGTITVDIAERVAPGRVVGMDSSIEIVEQAAGLAKERGLTNVEFLVGNAYALDFPNETFDVVHAHQVLQHVARPVDVLREMRRVRTAGGVVGARDVVYGGTIWYPENRGLDDWLRILLQVHYGNGGDPNAGRSLKAWALEAGYTDVAADASIWCFASDEDREWWGGNWSQRALYSQFAKDAVAGGFATARELQHISEAWLEYVTQPNAWYAMPHGEILARG</sequence>
<protein>
    <submittedName>
        <fullName evidence="2">Methyltransferase domain-containing protein</fullName>
    </submittedName>
</protein>
<dbReference type="GO" id="GO:0032259">
    <property type="term" value="P:methylation"/>
    <property type="evidence" value="ECO:0007669"/>
    <property type="project" value="UniProtKB-KW"/>
</dbReference>
<keyword evidence="2" id="KW-0489">Methyltransferase</keyword>